<keyword evidence="7 8" id="KW-0472">Membrane</keyword>
<reference evidence="11 12" key="1">
    <citation type="submission" date="2019-07" db="EMBL/GenBank/DDBJ databases">
        <authorList>
            <person name="Hibberd C M."/>
            <person name="Gehrig L. J."/>
            <person name="Chang H.-W."/>
            <person name="Venkatesh S."/>
        </authorList>
    </citation>
    <scope>NUCLEOTIDE SEQUENCE [LARGE SCALE GENOMIC DNA]</scope>
    <source>
        <strain evidence="11">Faecalibacterium_prausnitzii_JG_BgPS064</strain>
    </source>
</reference>
<dbReference type="AlphaFoldDB" id="A0A564UGZ4"/>
<dbReference type="PANTHER" id="PTHR33989:SF4">
    <property type="entry name" value="PTS SYSTEM N,N'-DIACETYLCHITOBIOSE-SPECIFIC EIIC COMPONENT"/>
    <property type="match status" value="1"/>
</dbReference>
<evidence type="ECO:0000256" key="3">
    <source>
        <dbReference type="ARBA" id="ARBA00022475"/>
    </source>
</evidence>
<dbReference type="InterPro" id="IPR004796">
    <property type="entry name" value="PTS_IIC_cello"/>
</dbReference>
<keyword evidence="2 8" id="KW-0813">Transport</keyword>
<evidence type="ECO:0000256" key="4">
    <source>
        <dbReference type="ARBA" id="ARBA00022597"/>
    </source>
</evidence>
<feature type="transmembrane region" description="Helical" evidence="9">
    <location>
        <begin position="111"/>
        <end position="133"/>
    </location>
</feature>
<keyword evidence="5 9" id="KW-0812">Transmembrane</keyword>
<feature type="transmembrane region" description="Helical" evidence="9">
    <location>
        <begin position="192"/>
        <end position="212"/>
    </location>
</feature>
<evidence type="ECO:0000256" key="1">
    <source>
        <dbReference type="ARBA" id="ARBA00004651"/>
    </source>
</evidence>
<dbReference type="GO" id="GO:0005886">
    <property type="term" value="C:plasma membrane"/>
    <property type="evidence" value="ECO:0007669"/>
    <property type="project" value="UniProtKB-SubCell"/>
</dbReference>
<keyword evidence="3 8" id="KW-1003">Cell membrane</keyword>
<feature type="transmembrane region" description="Helical" evidence="9">
    <location>
        <begin position="78"/>
        <end position="99"/>
    </location>
</feature>
<accession>A0A564UGZ4</accession>
<dbReference type="GO" id="GO:0009401">
    <property type="term" value="P:phosphoenolpyruvate-dependent sugar phosphotransferase system"/>
    <property type="evidence" value="ECO:0007669"/>
    <property type="project" value="InterPro"/>
</dbReference>
<evidence type="ECO:0000256" key="7">
    <source>
        <dbReference type="ARBA" id="ARBA00023136"/>
    </source>
</evidence>
<comment type="subcellular location">
    <subcellularLocation>
        <location evidence="1">Cell membrane</location>
        <topology evidence="1">Multi-pass membrane protein</topology>
    </subcellularLocation>
</comment>
<evidence type="ECO:0000259" key="10">
    <source>
        <dbReference type="PROSITE" id="PS51105"/>
    </source>
</evidence>
<gene>
    <name evidence="11" type="primary">licC</name>
    <name evidence="11" type="ORF">FPPS064S07_01435</name>
</gene>
<dbReference type="InterPro" id="IPR003352">
    <property type="entry name" value="PTS_EIIC"/>
</dbReference>
<feature type="domain" description="PTS EIIC type-3" evidence="10">
    <location>
        <begin position="17"/>
        <end position="423"/>
    </location>
</feature>
<feature type="transmembrane region" description="Helical" evidence="9">
    <location>
        <begin position="406"/>
        <end position="424"/>
    </location>
</feature>
<evidence type="ECO:0000256" key="8">
    <source>
        <dbReference type="PIRNR" id="PIRNR006351"/>
    </source>
</evidence>
<feature type="transmembrane region" description="Helical" evidence="9">
    <location>
        <begin position="354"/>
        <end position="374"/>
    </location>
</feature>
<evidence type="ECO:0000256" key="2">
    <source>
        <dbReference type="ARBA" id="ARBA00022448"/>
    </source>
</evidence>
<protein>
    <recommendedName>
        <fullName evidence="8">Permease IIC component</fullName>
    </recommendedName>
</protein>
<feature type="transmembrane region" description="Helical" evidence="9">
    <location>
        <begin position="153"/>
        <end position="172"/>
    </location>
</feature>
<dbReference type="PIRSF" id="PIRSF006351">
    <property type="entry name" value="PTS_EIIC-Cellobiose"/>
    <property type="match status" value="1"/>
</dbReference>
<dbReference type="PANTHER" id="PTHR33989">
    <property type="match status" value="1"/>
</dbReference>
<evidence type="ECO:0000256" key="6">
    <source>
        <dbReference type="ARBA" id="ARBA00022989"/>
    </source>
</evidence>
<feature type="transmembrane region" description="Helical" evidence="9">
    <location>
        <begin position="380"/>
        <end position="399"/>
    </location>
</feature>
<keyword evidence="12" id="KW-1185">Reference proteome</keyword>
<feature type="transmembrane region" description="Helical" evidence="9">
    <location>
        <begin position="290"/>
        <end position="314"/>
    </location>
</feature>
<organism evidence="11 12">
    <name type="scientific">Faecalibacterium prausnitzii</name>
    <dbReference type="NCBI Taxonomy" id="853"/>
    <lineage>
        <taxon>Bacteria</taxon>
        <taxon>Bacillati</taxon>
        <taxon>Bacillota</taxon>
        <taxon>Clostridia</taxon>
        <taxon>Eubacteriales</taxon>
        <taxon>Oscillospiraceae</taxon>
        <taxon>Faecalibacterium</taxon>
    </lineage>
</organism>
<dbReference type="PROSITE" id="PS51105">
    <property type="entry name" value="PTS_EIIC_TYPE_3"/>
    <property type="match status" value="1"/>
</dbReference>
<dbReference type="Pfam" id="PF02378">
    <property type="entry name" value="PTS_EIIC"/>
    <property type="match status" value="1"/>
</dbReference>
<feature type="transmembrane region" description="Helical" evidence="9">
    <location>
        <begin position="244"/>
        <end position="270"/>
    </location>
</feature>
<keyword evidence="4 8" id="KW-0762">Sugar transport</keyword>
<dbReference type="GO" id="GO:1902815">
    <property type="term" value="P:N,N'-diacetylchitobiose import"/>
    <property type="evidence" value="ECO:0007669"/>
    <property type="project" value="TreeGrafter"/>
</dbReference>
<evidence type="ECO:0000256" key="5">
    <source>
        <dbReference type="ARBA" id="ARBA00022692"/>
    </source>
</evidence>
<evidence type="ECO:0000256" key="9">
    <source>
        <dbReference type="SAM" id="Phobius"/>
    </source>
</evidence>
<dbReference type="EMBL" id="CABHMY010000144">
    <property type="protein sequence ID" value="VUX18619.1"/>
    <property type="molecule type" value="Genomic_DNA"/>
</dbReference>
<dbReference type="Proteomes" id="UP000406184">
    <property type="component" value="Unassembled WGS sequence"/>
</dbReference>
<dbReference type="GO" id="GO:0008982">
    <property type="term" value="F:protein-N(PI)-phosphohistidine-sugar phosphotransferase activity"/>
    <property type="evidence" value="ECO:0007669"/>
    <property type="project" value="UniProtKB-UniRule"/>
</dbReference>
<sequence>MANEKKGAIERFAESAFMKKLQVGSQKLASSEIFSTISGGMGATMGLIMIGAVIQIVCAVGAMFGWDTSSASYQAFYMPYKLTMGLMGFFMAFSMSWNFAKRKKMNQMQSVITALVSYILVVSPPVSASTLAADGSVTSTFDALNLGKLGTGGLFVAIIVGLCSVAISKFVIDHEWTIKLPDAVPEGIANSFNAIIPMGVNIIVWYGISLIISAVSGGTLTLATLITVALSVPVNFLTSTPGMFLVIALAQLCWFFGIHGTSVIFTVLMVPYITAYTTNSALAAAGQPLQFFPVFLMVGNGIMGGAGNTMPFALMGLKSKSKRIQAVSKASFVPGLFGINEPAIFGYPIMYNGLLLIPFMLCPLVCSALALVAWNLHLMAYPQVLIMTTMPVVFGTFLSTLDWRNVIFSLLMFPVCWLIWRPFYKIYEKQCIEEEAAAEAAELAAQNK</sequence>
<evidence type="ECO:0000313" key="12">
    <source>
        <dbReference type="Proteomes" id="UP000406184"/>
    </source>
</evidence>
<evidence type="ECO:0000313" key="11">
    <source>
        <dbReference type="EMBL" id="VUX18619.1"/>
    </source>
</evidence>
<name>A0A564UGZ4_9FIRM</name>
<keyword evidence="6 9" id="KW-1133">Transmembrane helix</keyword>
<feature type="transmembrane region" description="Helical" evidence="9">
    <location>
        <begin position="47"/>
        <end position="66"/>
    </location>
</feature>
<proteinExistence type="predicted"/>
<comment type="function">
    <text evidence="8">The phosphoenolpyruvate-dependent sugar phosphotransferase system (PTS), a major carbohydrate active -transport system, catalyzes the phosphorylation of incoming sugar substrates concomitant with their translocation across the cell membrane.</text>
</comment>
<dbReference type="RefSeq" id="WP_158399518.1">
    <property type="nucleotide sequence ID" value="NZ_CABHMY010000144.1"/>
</dbReference>
<feature type="transmembrane region" description="Helical" evidence="9">
    <location>
        <begin position="218"/>
        <end position="237"/>
    </location>
</feature>
<dbReference type="InterPro" id="IPR004501">
    <property type="entry name" value="PTS_EIIC_3"/>
</dbReference>
<dbReference type="InterPro" id="IPR051088">
    <property type="entry name" value="PTS_Sugar-EIIC/EIIB"/>
</dbReference>